<comment type="caution">
    <text evidence="1">The sequence shown here is derived from an EMBL/GenBank/DDBJ whole genome shotgun (WGS) entry which is preliminary data.</text>
</comment>
<dbReference type="RefSeq" id="WP_229704434.1">
    <property type="nucleotide sequence ID" value="NZ_BMLP01000008.1"/>
</dbReference>
<dbReference type="Proteomes" id="UP000598196">
    <property type="component" value="Unassembled WGS sequence"/>
</dbReference>
<keyword evidence="2" id="KW-1185">Reference proteome</keyword>
<accession>A0A917YLS8</accession>
<evidence type="ECO:0000313" key="2">
    <source>
        <dbReference type="Proteomes" id="UP000598196"/>
    </source>
</evidence>
<dbReference type="AlphaFoldDB" id="A0A917YLS8"/>
<organism evidence="1 2">
    <name type="scientific">Gemmobacter aquaticus</name>
    <dbReference type="NCBI Taxonomy" id="490185"/>
    <lineage>
        <taxon>Bacteria</taxon>
        <taxon>Pseudomonadati</taxon>
        <taxon>Pseudomonadota</taxon>
        <taxon>Alphaproteobacteria</taxon>
        <taxon>Rhodobacterales</taxon>
        <taxon>Paracoccaceae</taxon>
        <taxon>Gemmobacter</taxon>
    </lineage>
</organism>
<reference evidence="1 2" key="1">
    <citation type="journal article" date="2014" name="Int. J. Syst. Evol. Microbiol.">
        <title>Complete genome sequence of Corynebacterium casei LMG S-19264T (=DSM 44701T), isolated from a smear-ripened cheese.</title>
        <authorList>
            <consortium name="US DOE Joint Genome Institute (JGI-PGF)"/>
            <person name="Walter F."/>
            <person name="Albersmeier A."/>
            <person name="Kalinowski J."/>
            <person name="Ruckert C."/>
        </authorList>
    </citation>
    <scope>NUCLEOTIDE SEQUENCE [LARGE SCALE GENOMIC DNA]</scope>
    <source>
        <strain evidence="1 2">CGMCC 1.7029</strain>
    </source>
</reference>
<name>A0A917YLS8_9RHOB</name>
<dbReference type="EMBL" id="BMLP01000008">
    <property type="protein sequence ID" value="GGO36877.1"/>
    <property type="molecule type" value="Genomic_DNA"/>
</dbReference>
<evidence type="ECO:0008006" key="3">
    <source>
        <dbReference type="Google" id="ProtNLM"/>
    </source>
</evidence>
<gene>
    <name evidence="1" type="ORF">GCM10010991_31580</name>
</gene>
<sequence length="423" mass="44886">MTVNAPILNLRVLRLHCENAAFLAAQWPLAQDSPAHRMVDLYDLEDRLSAHLEALALAGPVGLDLALEGLVTADAGANRGELHVAAALALRLRAGAELAQLLPDPALTMAAAEPLGLAAAMLPPALIAPRLHRWLDTADPVAVAAGLVACRQLRADPGAALAPLITHPDPQVAAHAANLAGELGRVDLLPHLQRRIASEVGIAAARAAALLGDRGAAPAALAERLTPACPADQARQAAELLPLILPRSEARALIAALSRDPRMRRWSIVACAALGDVELLNGLITLMSDPVQARIAGAAFCQITGARMGAENLELTQFPEEPEDGPADPVERFIDSHLYWPDPDRIRDWLAPRATRMASGERLLLGLAAWTHPAPPDLPNDAAHRSQLDLRAWALEIACRSPEAPLPNHRAPVRLAPRGFARP</sequence>
<evidence type="ECO:0000313" key="1">
    <source>
        <dbReference type="EMBL" id="GGO36877.1"/>
    </source>
</evidence>
<protein>
    <recommendedName>
        <fullName evidence="3">TIGR02270 family protein</fullName>
    </recommendedName>
</protein>
<proteinExistence type="predicted"/>